<dbReference type="GO" id="GO:0005615">
    <property type="term" value="C:extracellular space"/>
    <property type="evidence" value="ECO:0000318"/>
    <property type="project" value="GO_Central"/>
</dbReference>
<dbReference type="GO" id="GO:0005549">
    <property type="term" value="F:odorant binding"/>
    <property type="evidence" value="ECO:0007669"/>
    <property type="project" value="InterPro"/>
</dbReference>
<dbReference type="Pfam" id="PF01395">
    <property type="entry name" value="PBP_GOBP"/>
    <property type="match status" value="1"/>
</dbReference>
<dbReference type="AlphaFoldDB" id="D2A674"/>
<keyword evidence="1" id="KW-0732">Signal</keyword>
<dbReference type="GeneID" id="100142306"/>
<gene>
    <name evidence="2" type="primary">TcOBP6F</name>
    <name evidence="2" type="ORF">TcasGA2_TC015041</name>
</gene>
<dbReference type="HOGENOM" id="CLU_2006849_0_0_1"/>
<sequence>MWSFVTLLFSFLVLASAQKKGKYWTTISECLTEHSMGVEDMKKFDLPAEKMSEEMLCFNKCFYDKLLITDENGEINTDNLMSIPLVNAIDASKHDDLVTCLKKVGKIEECDGVKKIEQCFVEFI</sequence>
<dbReference type="FunCoup" id="D2A674">
    <property type="interactions" value="40"/>
</dbReference>
<evidence type="ECO:0000313" key="2">
    <source>
        <dbReference type="EMBL" id="EFA05675.1"/>
    </source>
</evidence>
<name>D2A674_TRICA</name>
<dbReference type="Proteomes" id="UP000007266">
    <property type="component" value="Linkage group 6"/>
</dbReference>
<dbReference type="InterPro" id="IPR006170">
    <property type="entry name" value="PBP/GOBP"/>
</dbReference>
<protein>
    <submittedName>
        <fullName evidence="2">Odorant binding protein 3</fullName>
    </submittedName>
</protein>
<dbReference type="PhylomeDB" id="D2A674"/>
<dbReference type="GO" id="GO:0007608">
    <property type="term" value="P:sensory perception of smell"/>
    <property type="evidence" value="ECO:0000318"/>
    <property type="project" value="GO_Central"/>
</dbReference>
<keyword evidence="3" id="KW-1185">Reference proteome</keyword>
<dbReference type="OrthoDB" id="6779241at2759"/>
<dbReference type="InterPro" id="IPR036728">
    <property type="entry name" value="PBP_GOBP_sf"/>
</dbReference>
<feature type="signal peptide" evidence="1">
    <location>
        <begin position="1"/>
        <end position="17"/>
    </location>
</feature>
<dbReference type="InParanoid" id="D2A674"/>
<dbReference type="SMR" id="D2A674"/>
<evidence type="ECO:0000313" key="3">
    <source>
        <dbReference type="Proteomes" id="UP000007266"/>
    </source>
</evidence>
<organism evidence="2 3">
    <name type="scientific">Tribolium castaneum</name>
    <name type="common">Red flour beetle</name>
    <dbReference type="NCBI Taxonomy" id="7070"/>
    <lineage>
        <taxon>Eukaryota</taxon>
        <taxon>Metazoa</taxon>
        <taxon>Ecdysozoa</taxon>
        <taxon>Arthropoda</taxon>
        <taxon>Hexapoda</taxon>
        <taxon>Insecta</taxon>
        <taxon>Pterygota</taxon>
        <taxon>Neoptera</taxon>
        <taxon>Endopterygota</taxon>
        <taxon>Coleoptera</taxon>
        <taxon>Polyphaga</taxon>
        <taxon>Cucujiformia</taxon>
        <taxon>Tenebrionidae</taxon>
        <taxon>Tenebrionidae incertae sedis</taxon>
        <taxon>Tribolium</taxon>
    </lineage>
</organism>
<reference evidence="2 3" key="1">
    <citation type="journal article" date="2008" name="Nature">
        <title>The genome of the model beetle and pest Tribolium castaneum.</title>
        <authorList>
            <consortium name="Tribolium Genome Sequencing Consortium"/>
            <person name="Richards S."/>
            <person name="Gibbs R.A."/>
            <person name="Weinstock G.M."/>
            <person name="Brown S.J."/>
            <person name="Denell R."/>
            <person name="Beeman R.W."/>
            <person name="Gibbs R."/>
            <person name="Beeman R.W."/>
            <person name="Brown S.J."/>
            <person name="Bucher G."/>
            <person name="Friedrich M."/>
            <person name="Grimmelikhuijzen C.J."/>
            <person name="Klingler M."/>
            <person name="Lorenzen M."/>
            <person name="Richards S."/>
            <person name="Roth S."/>
            <person name="Schroder R."/>
            <person name="Tautz D."/>
            <person name="Zdobnov E.M."/>
            <person name="Muzny D."/>
            <person name="Gibbs R.A."/>
            <person name="Weinstock G.M."/>
            <person name="Attaway T."/>
            <person name="Bell S."/>
            <person name="Buhay C.J."/>
            <person name="Chandrabose M.N."/>
            <person name="Chavez D."/>
            <person name="Clerk-Blankenburg K.P."/>
            <person name="Cree A."/>
            <person name="Dao M."/>
            <person name="Davis C."/>
            <person name="Chacko J."/>
            <person name="Dinh H."/>
            <person name="Dugan-Rocha S."/>
            <person name="Fowler G."/>
            <person name="Garner T.T."/>
            <person name="Garnes J."/>
            <person name="Gnirke A."/>
            <person name="Hawes A."/>
            <person name="Hernandez J."/>
            <person name="Hines S."/>
            <person name="Holder M."/>
            <person name="Hume J."/>
            <person name="Jhangiani S.N."/>
            <person name="Joshi V."/>
            <person name="Khan Z.M."/>
            <person name="Jackson L."/>
            <person name="Kovar C."/>
            <person name="Kowis A."/>
            <person name="Lee S."/>
            <person name="Lewis L.R."/>
            <person name="Margolis J."/>
            <person name="Morgan M."/>
            <person name="Nazareth L.V."/>
            <person name="Nguyen N."/>
            <person name="Okwuonu G."/>
            <person name="Parker D."/>
            <person name="Richards S."/>
            <person name="Ruiz S.J."/>
            <person name="Santibanez J."/>
            <person name="Savard J."/>
            <person name="Scherer S.E."/>
            <person name="Schneider B."/>
            <person name="Sodergren E."/>
            <person name="Tautz D."/>
            <person name="Vattahil S."/>
            <person name="Villasana D."/>
            <person name="White C.S."/>
            <person name="Wright R."/>
            <person name="Park Y."/>
            <person name="Beeman R.W."/>
            <person name="Lord J."/>
            <person name="Oppert B."/>
            <person name="Lorenzen M."/>
            <person name="Brown S."/>
            <person name="Wang L."/>
            <person name="Savard J."/>
            <person name="Tautz D."/>
            <person name="Richards S."/>
            <person name="Weinstock G."/>
            <person name="Gibbs R.A."/>
            <person name="Liu Y."/>
            <person name="Worley K."/>
            <person name="Weinstock G."/>
            <person name="Elsik C.G."/>
            <person name="Reese J.T."/>
            <person name="Elhaik E."/>
            <person name="Landan G."/>
            <person name="Graur D."/>
            <person name="Arensburger P."/>
            <person name="Atkinson P."/>
            <person name="Beeman R.W."/>
            <person name="Beidler J."/>
            <person name="Brown S.J."/>
            <person name="Demuth J.P."/>
            <person name="Drury D.W."/>
            <person name="Du Y.Z."/>
            <person name="Fujiwara H."/>
            <person name="Lorenzen M."/>
            <person name="Maselli V."/>
            <person name="Osanai M."/>
            <person name="Park Y."/>
            <person name="Robertson H.M."/>
            <person name="Tu Z."/>
            <person name="Wang J.J."/>
            <person name="Wang S."/>
            <person name="Richards S."/>
            <person name="Song H."/>
            <person name="Zhang L."/>
            <person name="Sodergren E."/>
            <person name="Werner D."/>
            <person name="Stanke M."/>
            <person name="Morgenstern B."/>
            <person name="Solovyev V."/>
            <person name="Kosarev P."/>
            <person name="Brown G."/>
            <person name="Chen H.C."/>
            <person name="Ermolaeva O."/>
            <person name="Hlavina W."/>
            <person name="Kapustin Y."/>
            <person name="Kiryutin B."/>
            <person name="Kitts P."/>
            <person name="Maglott D."/>
            <person name="Pruitt K."/>
            <person name="Sapojnikov V."/>
            <person name="Souvorov A."/>
            <person name="Mackey A.J."/>
            <person name="Waterhouse R.M."/>
            <person name="Wyder S."/>
            <person name="Zdobnov E.M."/>
            <person name="Zdobnov E.M."/>
            <person name="Wyder S."/>
            <person name="Kriventseva E.V."/>
            <person name="Kadowaki T."/>
            <person name="Bork P."/>
            <person name="Aranda M."/>
            <person name="Bao R."/>
            <person name="Beermann A."/>
            <person name="Berns N."/>
            <person name="Bolognesi R."/>
            <person name="Bonneton F."/>
            <person name="Bopp D."/>
            <person name="Brown S.J."/>
            <person name="Bucher G."/>
            <person name="Butts T."/>
            <person name="Chaumot A."/>
            <person name="Denell R.E."/>
            <person name="Ferrier D.E."/>
            <person name="Friedrich M."/>
            <person name="Gordon C.M."/>
            <person name="Jindra M."/>
            <person name="Klingler M."/>
            <person name="Lan Q."/>
            <person name="Lattorff H.M."/>
            <person name="Laudet V."/>
            <person name="von Levetsow C."/>
            <person name="Liu Z."/>
            <person name="Lutz R."/>
            <person name="Lynch J.A."/>
            <person name="da Fonseca R.N."/>
            <person name="Posnien N."/>
            <person name="Reuter R."/>
            <person name="Roth S."/>
            <person name="Savard J."/>
            <person name="Schinko J.B."/>
            <person name="Schmitt C."/>
            <person name="Schoppmeier M."/>
            <person name="Schroder R."/>
            <person name="Shippy T.D."/>
            <person name="Simonnet F."/>
            <person name="Marques-Souza H."/>
            <person name="Tautz D."/>
            <person name="Tomoyasu Y."/>
            <person name="Trauner J."/>
            <person name="Van der Zee M."/>
            <person name="Vervoort M."/>
            <person name="Wittkopp N."/>
            <person name="Wimmer E.A."/>
            <person name="Yang X."/>
            <person name="Jones A.K."/>
            <person name="Sattelle D.B."/>
            <person name="Ebert P.R."/>
            <person name="Nelson D."/>
            <person name="Scott J.G."/>
            <person name="Beeman R.W."/>
            <person name="Muthukrishnan S."/>
            <person name="Kramer K.J."/>
            <person name="Arakane Y."/>
            <person name="Beeman R.W."/>
            <person name="Zhu Q."/>
            <person name="Hogenkamp D."/>
            <person name="Dixit R."/>
            <person name="Oppert B."/>
            <person name="Jiang H."/>
            <person name="Zou Z."/>
            <person name="Marshall J."/>
            <person name="Elpidina E."/>
            <person name="Vinokurov K."/>
            <person name="Oppert C."/>
            <person name="Zou Z."/>
            <person name="Evans J."/>
            <person name="Lu Z."/>
            <person name="Zhao P."/>
            <person name="Sumathipala N."/>
            <person name="Altincicek B."/>
            <person name="Vilcinskas A."/>
            <person name="Williams M."/>
            <person name="Hultmark D."/>
            <person name="Hetru C."/>
            <person name="Jiang H."/>
            <person name="Grimmelikhuijzen C.J."/>
            <person name="Hauser F."/>
            <person name="Cazzamali G."/>
            <person name="Williamson M."/>
            <person name="Park Y."/>
            <person name="Li B."/>
            <person name="Tanaka Y."/>
            <person name="Predel R."/>
            <person name="Neupert S."/>
            <person name="Schachtner J."/>
            <person name="Verleyen P."/>
            <person name="Raible F."/>
            <person name="Bork P."/>
            <person name="Friedrich M."/>
            <person name="Walden K.K."/>
            <person name="Robertson H.M."/>
            <person name="Angeli S."/>
            <person name="Foret S."/>
            <person name="Bucher G."/>
            <person name="Schuetz S."/>
            <person name="Maleszka R."/>
            <person name="Wimmer E.A."/>
            <person name="Beeman R.W."/>
            <person name="Lorenzen M."/>
            <person name="Tomoyasu Y."/>
            <person name="Miller S.C."/>
            <person name="Grossmann D."/>
            <person name="Bucher G."/>
        </authorList>
    </citation>
    <scope>NUCLEOTIDE SEQUENCE [LARGE SCALE GENOMIC DNA]</scope>
    <source>
        <strain evidence="2 3">Georgia GA2</strain>
    </source>
</reference>
<dbReference type="EMBL" id="KQ971346">
    <property type="protein sequence ID" value="EFA05675.1"/>
    <property type="molecule type" value="Genomic_DNA"/>
</dbReference>
<reference evidence="2 3" key="2">
    <citation type="journal article" date="2010" name="Nucleic Acids Res.">
        <title>BeetleBase in 2010: revisions to provide comprehensive genomic information for Tribolium castaneum.</title>
        <authorList>
            <person name="Kim H.S."/>
            <person name="Murphy T."/>
            <person name="Xia J."/>
            <person name="Caragea D."/>
            <person name="Park Y."/>
            <person name="Beeman R.W."/>
            <person name="Lorenzen M.D."/>
            <person name="Butcher S."/>
            <person name="Manak J.R."/>
            <person name="Brown S.J."/>
        </authorList>
    </citation>
    <scope>GENOME REANNOTATION</scope>
    <source>
        <strain evidence="2 3">Georgia GA2</strain>
    </source>
</reference>
<evidence type="ECO:0000256" key="1">
    <source>
        <dbReference type="SAM" id="SignalP"/>
    </source>
</evidence>
<dbReference type="CDD" id="cd23992">
    <property type="entry name" value="PBP_GOBP"/>
    <property type="match status" value="1"/>
</dbReference>
<proteinExistence type="predicted"/>
<dbReference type="Gene3D" id="1.10.238.20">
    <property type="entry name" value="Pheromone/general odorant binding protein domain"/>
    <property type="match status" value="1"/>
</dbReference>
<dbReference type="SUPFAM" id="SSF47565">
    <property type="entry name" value="Insect pheromone/odorant-binding proteins"/>
    <property type="match status" value="1"/>
</dbReference>
<feature type="chain" id="PRO_5003027170" evidence="1">
    <location>
        <begin position="18"/>
        <end position="124"/>
    </location>
</feature>
<accession>D2A674</accession>
<dbReference type="STRING" id="7070.D2A674"/>
<dbReference type="KEGG" id="tca:100142306"/>